<gene>
    <name evidence="1" type="ORF">OsI_02957</name>
</gene>
<evidence type="ECO:0000313" key="2">
    <source>
        <dbReference type="Proteomes" id="UP000007015"/>
    </source>
</evidence>
<dbReference type="HOGENOM" id="CLU_1868495_0_0_1"/>
<reference evidence="1 2" key="1">
    <citation type="journal article" date="2005" name="PLoS Biol.">
        <title>The genomes of Oryza sativa: a history of duplications.</title>
        <authorList>
            <person name="Yu J."/>
            <person name="Wang J."/>
            <person name="Lin W."/>
            <person name="Li S."/>
            <person name="Li H."/>
            <person name="Zhou J."/>
            <person name="Ni P."/>
            <person name="Dong W."/>
            <person name="Hu S."/>
            <person name="Zeng C."/>
            <person name="Zhang J."/>
            <person name="Zhang Y."/>
            <person name="Li R."/>
            <person name="Xu Z."/>
            <person name="Li S."/>
            <person name="Li X."/>
            <person name="Zheng H."/>
            <person name="Cong L."/>
            <person name="Lin L."/>
            <person name="Yin J."/>
            <person name="Geng J."/>
            <person name="Li G."/>
            <person name="Shi J."/>
            <person name="Liu J."/>
            <person name="Lv H."/>
            <person name="Li J."/>
            <person name="Wang J."/>
            <person name="Deng Y."/>
            <person name="Ran L."/>
            <person name="Shi X."/>
            <person name="Wang X."/>
            <person name="Wu Q."/>
            <person name="Li C."/>
            <person name="Ren X."/>
            <person name="Wang J."/>
            <person name="Wang X."/>
            <person name="Li D."/>
            <person name="Liu D."/>
            <person name="Zhang X."/>
            <person name="Ji Z."/>
            <person name="Zhao W."/>
            <person name="Sun Y."/>
            <person name="Zhang Z."/>
            <person name="Bao J."/>
            <person name="Han Y."/>
            <person name="Dong L."/>
            <person name="Ji J."/>
            <person name="Chen P."/>
            <person name="Wu S."/>
            <person name="Liu J."/>
            <person name="Xiao Y."/>
            <person name="Bu D."/>
            <person name="Tan J."/>
            <person name="Yang L."/>
            <person name="Ye C."/>
            <person name="Zhang J."/>
            <person name="Xu J."/>
            <person name="Zhou Y."/>
            <person name="Yu Y."/>
            <person name="Zhang B."/>
            <person name="Zhuang S."/>
            <person name="Wei H."/>
            <person name="Liu B."/>
            <person name="Lei M."/>
            <person name="Yu H."/>
            <person name="Li Y."/>
            <person name="Xu H."/>
            <person name="Wei S."/>
            <person name="He X."/>
            <person name="Fang L."/>
            <person name="Zhang Z."/>
            <person name="Zhang Y."/>
            <person name="Huang X."/>
            <person name="Su Z."/>
            <person name="Tong W."/>
            <person name="Li J."/>
            <person name="Tong Z."/>
            <person name="Li S."/>
            <person name="Ye J."/>
            <person name="Wang L."/>
            <person name="Fang L."/>
            <person name="Lei T."/>
            <person name="Chen C."/>
            <person name="Chen H."/>
            <person name="Xu Z."/>
            <person name="Li H."/>
            <person name="Huang H."/>
            <person name="Zhang F."/>
            <person name="Xu H."/>
            <person name="Li N."/>
            <person name="Zhao C."/>
            <person name="Li S."/>
            <person name="Dong L."/>
            <person name="Huang Y."/>
            <person name="Li L."/>
            <person name="Xi Y."/>
            <person name="Qi Q."/>
            <person name="Li W."/>
            <person name="Zhang B."/>
            <person name="Hu W."/>
            <person name="Zhang Y."/>
            <person name="Tian X."/>
            <person name="Jiao Y."/>
            <person name="Liang X."/>
            <person name="Jin J."/>
            <person name="Gao L."/>
            <person name="Zheng W."/>
            <person name="Hao B."/>
            <person name="Liu S."/>
            <person name="Wang W."/>
            <person name="Yuan L."/>
            <person name="Cao M."/>
            <person name="McDermott J."/>
            <person name="Samudrala R."/>
            <person name="Wang J."/>
            <person name="Wong G.K."/>
            <person name="Yang H."/>
        </authorList>
    </citation>
    <scope>NUCLEOTIDE SEQUENCE [LARGE SCALE GENOMIC DNA]</scope>
    <source>
        <strain evidence="2">cv. 93-11</strain>
    </source>
</reference>
<protein>
    <submittedName>
        <fullName evidence="1">Uncharacterized protein</fullName>
    </submittedName>
</protein>
<organism evidence="1 2">
    <name type="scientific">Oryza sativa subsp. indica</name>
    <name type="common">Rice</name>
    <dbReference type="NCBI Taxonomy" id="39946"/>
    <lineage>
        <taxon>Eukaryota</taxon>
        <taxon>Viridiplantae</taxon>
        <taxon>Streptophyta</taxon>
        <taxon>Embryophyta</taxon>
        <taxon>Tracheophyta</taxon>
        <taxon>Spermatophyta</taxon>
        <taxon>Magnoliopsida</taxon>
        <taxon>Liliopsida</taxon>
        <taxon>Poales</taxon>
        <taxon>Poaceae</taxon>
        <taxon>BOP clade</taxon>
        <taxon>Oryzoideae</taxon>
        <taxon>Oryzeae</taxon>
        <taxon>Oryzinae</taxon>
        <taxon>Oryza</taxon>
        <taxon>Oryza sativa</taxon>
    </lineage>
</organism>
<evidence type="ECO:0000313" key="1">
    <source>
        <dbReference type="EMBL" id="EAY75065.1"/>
    </source>
</evidence>
<dbReference type="AlphaFoldDB" id="A2WSW9"/>
<keyword evidence="2" id="KW-1185">Reference proteome</keyword>
<accession>A2WSW9</accession>
<dbReference type="Proteomes" id="UP000007015">
    <property type="component" value="Chromosome 1"/>
</dbReference>
<dbReference type="EMBL" id="CM000126">
    <property type="protein sequence ID" value="EAY75065.1"/>
    <property type="molecule type" value="Genomic_DNA"/>
</dbReference>
<sequence>MEADMALSWLGREGAALAAPHRRPADEVKLSVEEAVAPAEVVAAQTEEANEVAAVSGGGGGGVQGRMARSGRLRQTAGFVWWWRRRLAMLVAVPAIAGTQQEMEAGKEETGKASATTVTMDCGSAADVVAAATKKEK</sequence>
<dbReference type="Gramene" id="BGIOSGA001166-TA">
    <property type="protein sequence ID" value="BGIOSGA001166-PA"/>
    <property type="gene ID" value="BGIOSGA001166"/>
</dbReference>
<name>A2WSW9_ORYSI</name>
<proteinExistence type="predicted"/>